<comment type="caution">
    <text evidence="1">The sequence shown here is derived from an EMBL/GenBank/DDBJ whole genome shotgun (WGS) entry which is preliminary data.</text>
</comment>
<gene>
    <name evidence="1" type="ORF">J2782_001818</name>
</gene>
<organism evidence="1 2">
    <name type="scientific">Brucella pseudogrignonensis</name>
    <dbReference type="NCBI Taxonomy" id="419475"/>
    <lineage>
        <taxon>Bacteria</taxon>
        <taxon>Pseudomonadati</taxon>
        <taxon>Pseudomonadota</taxon>
        <taxon>Alphaproteobacteria</taxon>
        <taxon>Hyphomicrobiales</taxon>
        <taxon>Brucellaceae</taxon>
        <taxon>Brucella/Ochrobactrum group</taxon>
        <taxon>Brucella</taxon>
    </lineage>
</organism>
<evidence type="ECO:0008006" key="3">
    <source>
        <dbReference type="Google" id="ProtNLM"/>
    </source>
</evidence>
<accession>A0ABU1M7S2</accession>
<dbReference type="RefSeq" id="WP_310011587.1">
    <property type="nucleotide sequence ID" value="NZ_JAVDQT010000002.1"/>
</dbReference>
<proteinExistence type="predicted"/>
<keyword evidence="2" id="KW-1185">Reference proteome</keyword>
<sequence length="130" mass="14805">MAESGGKACDIIHKFSLCIIIDVQLENNAFFRHKHRQNLIDSRASHSALNLEKSRPTMRDVEISSSAIAAACPEKIAPFSLRAWIARLFKAKRTLYVISENSPEYLLRDVGIKEGRPSRFDRDGHKLPEW</sequence>
<dbReference type="EMBL" id="JAVDQT010000002">
    <property type="protein sequence ID" value="MDR6432083.1"/>
    <property type="molecule type" value="Genomic_DNA"/>
</dbReference>
<protein>
    <recommendedName>
        <fullName evidence="3">DUF1127 domain-containing protein</fullName>
    </recommendedName>
</protein>
<evidence type="ECO:0000313" key="1">
    <source>
        <dbReference type="EMBL" id="MDR6432083.1"/>
    </source>
</evidence>
<name>A0ABU1M7S2_9HYPH</name>
<dbReference type="Proteomes" id="UP001184614">
    <property type="component" value="Unassembled WGS sequence"/>
</dbReference>
<reference evidence="1 2" key="1">
    <citation type="submission" date="2023-07" db="EMBL/GenBank/DDBJ databases">
        <title>Sorghum-associated microbial communities from plants grown in Nebraska, USA.</title>
        <authorList>
            <person name="Schachtman D."/>
        </authorList>
    </citation>
    <scope>NUCLEOTIDE SEQUENCE [LARGE SCALE GENOMIC DNA]</scope>
    <source>
        <strain evidence="1 2">DS1730</strain>
    </source>
</reference>
<evidence type="ECO:0000313" key="2">
    <source>
        <dbReference type="Proteomes" id="UP001184614"/>
    </source>
</evidence>